<dbReference type="SUPFAM" id="SSF53187">
    <property type="entry name" value="Zn-dependent exopeptidases"/>
    <property type="match status" value="1"/>
</dbReference>
<proteinExistence type="predicted"/>
<dbReference type="Proteomes" id="UP000298324">
    <property type="component" value="Unassembled WGS sequence"/>
</dbReference>
<dbReference type="EC" id="3.5.1.28" evidence="3"/>
<evidence type="ECO:0000313" key="4">
    <source>
        <dbReference type="Proteomes" id="UP000298324"/>
    </source>
</evidence>
<keyword evidence="1 3" id="KW-0378">Hydrolase</keyword>
<dbReference type="GO" id="GO:0008745">
    <property type="term" value="F:N-acetylmuramoyl-L-alanine amidase activity"/>
    <property type="evidence" value="ECO:0007669"/>
    <property type="project" value="UniProtKB-EC"/>
</dbReference>
<dbReference type="SMART" id="SM00646">
    <property type="entry name" value="Ami_3"/>
    <property type="match status" value="1"/>
</dbReference>
<name>A0A4Y7RBD1_9FIRM</name>
<feature type="domain" description="MurNAc-LAA" evidence="2">
    <location>
        <begin position="184"/>
        <end position="293"/>
    </location>
</feature>
<evidence type="ECO:0000256" key="1">
    <source>
        <dbReference type="ARBA" id="ARBA00022801"/>
    </source>
</evidence>
<evidence type="ECO:0000259" key="2">
    <source>
        <dbReference type="SMART" id="SM00646"/>
    </source>
</evidence>
<dbReference type="InterPro" id="IPR050695">
    <property type="entry name" value="N-acetylmuramoyl_amidase_3"/>
</dbReference>
<sequence length="307" mass="33352">MSSGKIPRITNIWSKVVENEDGLLFSRVVIESTGAFQTKVKRQGGKILLEGSGVMANMPLGPVEINDGLIRRVSLDQAGHDRITVAIETEHPAAFDFGVTGELPVRTSVTLERSFITRLFQGKKIVIDPGHGGEDLGGRGPVNLVEKNVVMLIALNLKKLFEQAGAEVILTRQEDQAVSPTERMKAAKDQNACIFVSIHTNIDQNNKVSGAAVLYSSSSRDSAGLAGHVKEELLKKLKLVDRGIRKKKEYGILGSIPAIEVEVVTITNWVEEGLLRSPTVHKKAAEGIFNGVKNYLAGSVRQQEVLV</sequence>
<dbReference type="RefSeq" id="WP_190258747.1">
    <property type="nucleotide sequence ID" value="NZ_QFGA01000002.1"/>
</dbReference>
<dbReference type="Gene3D" id="3.40.630.40">
    <property type="entry name" value="Zn-dependent exopeptidases"/>
    <property type="match status" value="1"/>
</dbReference>
<comment type="caution">
    <text evidence="3">The sequence shown here is derived from an EMBL/GenBank/DDBJ whole genome shotgun (WGS) entry which is preliminary data.</text>
</comment>
<keyword evidence="4" id="KW-1185">Reference proteome</keyword>
<dbReference type="CDD" id="cd02696">
    <property type="entry name" value="MurNAc-LAA"/>
    <property type="match status" value="1"/>
</dbReference>
<dbReference type="AlphaFoldDB" id="A0A4Y7RBD1"/>
<dbReference type="GO" id="GO:0030288">
    <property type="term" value="C:outer membrane-bounded periplasmic space"/>
    <property type="evidence" value="ECO:0007669"/>
    <property type="project" value="TreeGrafter"/>
</dbReference>
<dbReference type="InterPro" id="IPR002508">
    <property type="entry name" value="MurNAc-LAA_cat"/>
</dbReference>
<dbReference type="PANTHER" id="PTHR30404:SF0">
    <property type="entry name" value="N-ACETYLMURAMOYL-L-ALANINE AMIDASE AMIC"/>
    <property type="match status" value="1"/>
</dbReference>
<dbReference type="PANTHER" id="PTHR30404">
    <property type="entry name" value="N-ACETYLMURAMOYL-L-ALANINE AMIDASE"/>
    <property type="match status" value="1"/>
</dbReference>
<accession>A0A4Y7RBD1</accession>
<dbReference type="Pfam" id="PF01520">
    <property type="entry name" value="Amidase_3"/>
    <property type="match status" value="1"/>
</dbReference>
<dbReference type="EMBL" id="QFGA01000002">
    <property type="protein sequence ID" value="TEB06142.1"/>
    <property type="molecule type" value="Genomic_DNA"/>
</dbReference>
<protein>
    <submittedName>
        <fullName evidence="3">N-acetylmuramoyl-L-alanine amidase LytC</fullName>
        <ecNumber evidence="3">3.5.1.28</ecNumber>
    </submittedName>
</protein>
<dbReference type="GO" id="GO:0009253">
    <property type="term" value="P:peptidoglycan catabolic process"/>
    <property type="evidence" value="ECO:0007669"/>
    <property type="project" value="InterPro"/>
</dbReference>
<evidence type="ECO:0000313" key="3">
    <source>
        <dbReference type="EMBL" id="TEB06142.1"/>
    </source>
</evidence>
<gene>
    <name evidence="3" type="primary">lytC_1</name>
    <name evidence="3" type="ORF">Psch_03185</name>
</gene>
<reference evidence="3 4" key="1">
    <citation type="journal article" date="2018" name="Environ. Microbiol.">
        <title>Novel energy conservation strategies and behaviour of Pelotomaculum schinkii driving syntrophic propionate catabolism.</title>
        <authorList>
            <person name="Hidalgo-Ahumada C.A.P."/>
            <person name="Nobu M.K."/>
            <person name="Narihiro T."/>
            <person name="Tamaki H."/>
            <person name="Liu W.T."/>
            <person name="Kamagata Y."/>
            <person name="Stams A.J.M."/>
            <person name="Imachi H."/>
            <person name="Sousa D.Z."/>
        </authorList>
    </citation>
    <scope>NUCLEOTIDE SEQUENCE [LARGE SCALE GENOMIC DNA]</scope>
    <source>
        <strain evidence="3 4">HH</strain>
    </source>
</reference>
<organism evidence="3 4">
    <name type="scientific">Pelotomaculum schinkii</name>
    <dbReference type="NCBI Taxonomy" id="78350"/>
    <lineage>
        <taxon>Bacteria</taxon>
        <taxon>Bacillati</taxon>
        <taxon>Bacillota</taxon>
        <taxon>Clostridia</taxon>
        <taxon>Eubacteriales</taxon>
        <taxon>Desulfotomaculaceae</taxon>
        <taxon>Pelotomaculum</taxon>
    </lineage>
</organism>